<keyword evidence="4 6" id="KW-1133">Transmembrane helix</keyword>
<sequence length="204" mass="24113">MVMGDVYAWILSFFLVIALMIILVYQFMCLVDLEFDYINPYDSANRINSVVLPEFVTQGVLCLLHLLTGHWFVLLLCLPYLYYNVRMYMQRQHLVDVTEIFNLLNWEKKKRIFKLVYLTLLFLLSDGMDFIGGPRLIRHCCLHRFISLQSLPVCPDVATVILNGGREFKSRWVFNPGIQDKPPSFLFFIFYFWWEITFNGCGIH</sequence>
<accession>A0A834ZWX0</accession>
<keyword evidence="8" id="KW-1185">Reference proteome</keyword>
<dbReference type="OrthoDB" id="434393at2759"/>
<dbReference type="Proteomes" id="UP000655225">
    <property type="component" value="Unassembled WGS sequence"/>
</dbReference>
<comment type="similarity">
    <text evidence="2">Belongs to the cornichon family.</text>
</comment>
<name>A0A834ZWX0_TETSI</name>
<comment type="subcellular location">
    <subcellularLocation>
        <location evidence="1">Membrane</location>
        <topology evidence="1">Multi-pass membrane protein</topology>
    </subcellularLocation>
</comment>
<dbReference type="AlphaFoldDB" id="A0A834ZWX0"/>
<evidence type="ECO:0000256" key="2">
    <source>
        <dbReference type="ARBA" id="ARBA00010095"/>
    </source>
</evidence>
<evidence type="ECO:0000256" key="3">
    <source>
        <dbReference type="ARBA" id="ARBA00022692"/>
    </source>
</evidence>
<evidence type="ECO:0000313" key="8">
    <source>
        <dbReference type="Proteomes" id="UP000655225"/>
    </source>
</evidence>
<feature type="transmembrane region" description="Helical" evidence="6">
    <location>
        <begin position="7"/>
        <end position="28"/>
    </location>
</feature>
<evidence type="ECO:0000256" key="6">
    <source>
        <dbReference type="SAM" id="Phobius"/>
    </source>
</evidence>
<protein>
    <recommendedName>
        <fullName evidence="9">Cornichon</fullName>
    </recommendedName>
</protein>
<keyword evidence="5 6" id="KW-0472">Membrane</keyword>
<evidence type="ECO:0000256" key="4">
    <source>
        <dbReference type="ARBA" id="ARBA00022989"/>
    </source>
</evidence>
<dbReference type="EMBL" id="JABCRI010000001">
    <property type="protein sequence ID" value="KAF8413050.1"/>
    <property type="molecule type" value="Genomic_DNA"/>
</dbReference>
<dbReference type="GO" id="GO:0016020">
    <property type="term" value="C:membrane"/>
    <property type="evidence" value="ECO:0007669"/>
    <property type="project" value="UniProtKB-SubCell"/>
</dbReference>
<keyword evidence="3 6" id="KW-0812">Transmembrane</keyword>
<feature type="transmembrane region" description="Helical" evidence="6">
    <location>
        <begin position="55"/>
        <end position="83"/>
    </location>
</feature>
<evidence type="ECO:0000256" key="5">
    <source>
        <dbReference type="ARBA" id="ARBA00023136"/>
    </source>
</evidence>
<dbReference type="InterPro" id="IPR003377">
    <property type="entry name" value="Cornichon"/>
</dbReference>
<dbReference type="Pfam" id="PF03311">
    <property type="entry name" value="Cornichon"/>
    <property type="match status" value="1"/>
</dbReference>
<proteinExistence type="inferred from homology"/>
<reference evidence="7 8" key="1">
    <citation type="submission" date="2020-04" db="EMBL/GenBank/DDBJ databases">
        <title>Plant Genome Project.</title>
        <authorList>
            <person name="Zhang R.-G."/>
        </authorList>
    </citation>
    <scope>NUCLEOTIDE SEQUENCE [LARGE SCALE GENOMIC DNA]</scope>
    <source>
        <strain evidence="7">YNK0</strain>
        <tissue evidence="7">Leaf</tissue>
    </source>
</reference>
<evidence type="ECO:0000256" key="1">
    <source>
        <dbReference type="ARBA" id="ARBA00004141"/>
    </source>
</evidence>
<dbReference type="PANTHER" id="PTHR12290">
    <property type="entry name" value="CORNICHON-RELATED"/>
    <property type="match status" value="1"/>
</dbReference>
<dbReference type="SMART" id="SM01398">
    <property type="entry name" value="Cornichon"/>
    <property type="match status" value="1"/>
</dbReference>
<dbReference type="GO" id="GO:0016192">
    <property type="term" value="P:vesicle-mediated transport"/>
    <property type="evidence" value="ECO:0007669"/>
    <property type="project" value="InterPro"/>
</dbReference>
<organism evidence="7 8">
    <name type="scientific">Tetracentron sinense</name>
    <name type="common">Spur-leaf</name>
    <dbReference type="NCBI Taxonomy" id="13715"/>
    <lineage>
        <taxon>Eukaryota</taxon>
        <taxon>Viridiplantae</taxon>
        <taxon>Streptophyta</taxon>
        <taxon>Embryophyta</taxon>
        <taxon>Tracheophyta</taxon>
        <taxon>Spermatophyta</taxon>
        <taxon>Magnoliopsida</taxon>
        <taxon>Trochodendrales</taxon>
        <taxon>Trochodendraceae</taxon>
        <taxon>Tetracentron</taxon>
    </lineage>
</organism>
<comment type="caution">
    <text evidence="7">The sequence shown here is derived from an EMBL/GenBank/DDBJ whole genome shotgun (WGS) entry which is preliminary data.</text>
</comment>
<evidence type="ECO:0000313" key="7">
    <source>
        <dbReference type="EMBL" id="KAF8413050.1"/>
    </source>
</evidence>
<gene>
    <name evidence="7" type="ORF">HHK36_001026</name>
</gene>
<feature type="transmembrane region" description="Helical" evidence="6">
    <location>
        <begin position="115"/>
        <end position="137"/>
    </location>
</feature>
<evidence type="ECO:0008006" key="9">
    <source>
        <dbReference type="Google" id="ProtNLM"/>
    </source>
</evidence>